<dbReference type="PANTHER" id="PTHR43166:SF30">
    <property type="entry name" value="METHIONINE IMPORT ATP-BINDING PROTEIN METN"/>
    <property type="match status" value="1"/>
</dbReference>
<keyword evidence="2" id="KW-0813">Transport</keyword>
<dbReference type="InterPro" id="IPR041701">
    <property type="entry name" value="MetN_ABC"/>
</dbReference>
<name>A0AAP9RHK8_CLOBU</name>
<dbReference type="SUPFAM" id="SSF55021">
    <property type="entry name" value="ACT-like"/>
    <property type="match status" value="1"/>
</dbReference>
<evidence type="ECO:0000256" key="4">
    <source>
        <dbReference type="ARBA" id="ARBA00022741"/>
    </source>
</evidence>
<accession>A0AAP9RHK8</accession>
<sequence length="328" mass="36560">MSAYAEAAVEIKNVVKSFGNVQVIKDVSFTINQGEIYGIIGHSGAGKSTLLRCINGLESYNGGSVNVMGKEVSALNDGELRVFRKELGMIFQNFNLLQRKNVFDNVALPLEVWGYDKNTIKEKVSELLKLVGLEDKILRKPSQLSGGQKQRVAIARALALDPKILLCDEATSALDPKTTKDILQLLLKINKELGITIIIVTHQMEVIKEVCERVALLDGGEIKAEGKAEDLFLKPGKSLKKFLGEEDEENLPDTGINIKLYFPSNSSENALITRMSRELEIDFSIVWGKLEKFRDQVLGGLVININEEDKEKVLKYLEDKDILLEVLR</sequence>
<evidence type="ECO:0000313" key="10">
    <source>
        <dbReference type="EMBL" id="QMW92794.1"/>
    </source>
</evidence>
<keyword evidence="8" id="KW-0472">Membrane</keyword>
<dbReference type="SMART" id="SM00382">
    <property type="entry name" value="AAA"/>
    <property type="match status" value="1"/>
</dbReference>
<dbReference type="InterPro" id="IPR045865">
    <property type="entry name" value="ACT-like_dom_sf"/>
</dbReference>
<evidence type="ECO:0000256" key="1">
    <source>
        <dbReference type="ARBA" id="ARBA00005417"/>
    </source>
</evidence>
<evidence type="ECO:0000313" key="11">
    <source>
        <dbReference type="Proteomes" id="UP000515243"/>
    </source>
</evidence>
<dbReference type="GO" id="GO:0016887">
    <property type="term" value="F:ATP hydrolysis activity"/>
    <property type="evidence" value="ECO:0007669"/>
    <property type="project" value="InterPro"/>
</dbReference>
<proteinExistence type="inferred from homology"/>
<dbReference type="AlphaFoldDB" id="A0AAP9RHK8"/>
<dbReference type="InterPro" id="IPR027417">
    <property type="entry name" value="P-loop_NTPase"/>
</dbReference>
<dbReference type="InterPro" id="IPR050086">
    <property type="entry name" value="MetN_ABC_transporter-like"/>
</dbReference>
<dbReference type="Pfam" id="PF00005">
    <property type="entry name" value="ABC_tran"/>
    <property type="match status" value="1"/>
</dbReference>
<evidence type="ECO:0000256" key="3">
    <source>
        <dbReference type="ARBA" id="ARBA00022475"/>
    </source>
</evidence>
<dbReference type="EMBL" id="CP040626">
    <property type="protein sequence ID" value="QMW92794.1"/>
    <property type="molecule type" value="Genomic_DNA"/>
</dbReference>
<dbReference type="RefSeq" id="WP_035761849.1">
    <property type="nucleotide sequence ID" value="NZ_AP019716.1"/>
</dbReference>
<gene>
    <name evidence="10" type="ORF">FF104_14845</name>
</gene>
<dbReference type="GO" id="GO:0005524">
    <property type="term" value="F:ATP binding"/>
    <property type="evidence" value="ECO:0007669"/>
    <property type="project" value="UniProtKB-KW"/>
</dbReference>
<evidence type="ECO:0000256" key="5">
    <source>
        <dbReference type="ARBA" id="ARBA00022840"/>
    </source>
</evidence>
<keyword evidence="4" id="KW-0547">Nucleotide-binding</keyword>
<dbReference type="PROSITE" id="PS00211">
    <property type="entry name" value="ABC_TRANSPORTER_1"/>
    <property type="match status" value="1"/>
</dbReference>
<dbReference type="SMART" id="SM00930">
    <property type="entry name" value="NIL"/>
    <property type="match status" value="1"/>
</dbReference>
<keyword evidence="6" id="KW-1278">Translocase</keyword>
<dbReference type="CDD" id="cd03258">
    <property type="entry name" value="ABC_MetN_methionine_transporter"/>
    <property type="match status" value="1"/>
</dbReference>
<keyword evidence="3" id="KW-1003">Cell membrane</keyword>
<protein>
    <submittedName>
        <fullName evidence="10">Methionine ABC transporter ATP-binding protein</fullName>
    </submittedName>
</protein>
<dbReference type="Gene3D" id="3.40.50.300">
    <property type="entry name" value="P-loop containing nucleotide triphosphate hydrolases"/>
    <property type="match status" value="1"/>
</dbReference>
<evidence type="ECO:0000256" key="8">
    <source>
        <dbReference type="ARBA" id="ARBA00023136"/>
    </source>
</evidence>
<dbReference type="InterPro" id="IPR003439">
    <property type="entry name" value="ABC_transporter-like_ATP-bd"/>
</dbReference>
<dbReference type="PANTHER" id="PTHR43166">
    <property type="entry name" value="AMINO ACID IMPORT ATP-BINDING PROTEIN"/>
    <property type="match status" value="1"/>
</dbReference>
<comment type="similarity">
    <text evidence="1">Belongs to the ABC transporter superfamily.</text>
</comment>
<dbReference type="InterPro" id="IPR017871">
    <property type="entry name" value="ABC_transporter-like_CS"/>
</dbReference>
<reference evidence="10 11" key="1">
    <citation type="submission" date="2019-05" db="EMBL/GenBank/DDBJ databases">
        <authorList>
            <person name="Schori C."/>
            <person name="Ahrens C."/>
        </authorList>
    </citation>
    <scope>NUCLEOTIDE SEQUENCE [LARGE SCALE GENOMIC DNA]</scope>
    <source>
        <strain evidence="10 11">DSM 10702</strain>
    </source>
</reference>
<evidence type="ECO:0000256" key="7">
    <source>
        <dbReference type="ARBA" id="ARBA00022970"/>
    </source>
</evidence>
<dbReference type="FunFam" id="3.40.50.300:FF:000056">
    <property type="entry name" value="Cell division ATP-binding protein FtsE"/>
    <property type="match status" value="1"/>
</dbReference>
<dbReference type="SUPFAM" id="SSF52540">
    <property type="entry name" value="P-loop containing nucleoside triphosphate hydrolases"/>
    <property type="match status" value="1"/>
</dbReference>
<keyword evidence="7" id="KW-0029">Amino-acid transport</keyword>
<organism evidence="10 11">
    <name type="scientific">Clostridium butyricum</name>
    <dbReference type="NCBI Taxonomy" id="1492"/>
    <lineage>
        <taxon>Bacteria</taxon>
        <taxon>Bacillati</taxon>
        <taxon>Bacillota</taxon>
        <taxon>Clostridia</taxon>
        <taxon>Eubacteriales</taxon>
        <taxon>Clostridiaceae</taxon>
        <taxon>Clostridium</taxon>
    </lineage>
</organism>
<dbReference type="InterPro" id="IPR003593">
    <property type="entry name" value="AAA+_ATPase"/>
</dbReference>
<dbReference type="GO" id="GO:0006865">
    <property type="term" value="P:amino acid transport"/>
    <property type="evidence" value="ECO:0007669"/>
    <property type="project" value="UniProtKB-KW"/>
</dbReference>
<dbReference type="Proteomes" id="UP000515243">
    <property type="component" value="Chromosome 1"/>
</dbReference>
<dbReference type="InterPro" id="IPR018449">
    <property type="entry name" value="NIL_domain"/>
</dbReference>
<evidence type="ECO:0000259" key="9">
    <source>
        <dbReference type="PROSITE" id="PS50893"/>
    </source>
</evidence>
<evidence type="ECO:0000256" key="6">
    <source>
        <dbReference type="ARBA" id="ARBA00022967"/>
    </source>
</evidence>
<dbReference type="Gene3D" id="3.30.70.260">
    <property type="match status" value="1"/>
</dbReference>
<feature type="domain" description="ABC transporter" evidence="9">
    <location>
        <begin position="9"/>
        <end position="244"/>
    </location>
</feature>
<keyword evidence="5 10" id="KW-0067">ATP-binding</keyword>
<dbReference type="GO" id="GO:0005886">
    <property type="term" value="C:plasma membrane"/>
    <property type="evidence" value="ECO:0007669"/>
    <property type="project" value="UniProtKB-ARBA"/>
</dbReference>
<dbReference type="PROSITE" id="PS50893">
    <property type="entry name" value="ABC_TRANSPORTER_2"/>
    <property type="match status" value="1"/>
</dbReference>
<dbReference type="Pfam" id="PF09383">
    <property type="entry name" value="NIL"/>
    <property type="match status" value="1"/>
</dbReference>
<evidence type="ECO:0000256" key="2">
    <source>
        <dbReference type="ARBA" id="ARBA00022448"/>
    </source>
</evidence>
<dbReference type="GeneID" id="92945476"/>
<dbReference type="KEGG" id="cbut:ATN24_04515"/>